<dbReference type="Proteomes" id="UP000594262">
    <property type="component" value="Unplaced"/>
</dbReference>
<evidence type="ECO:0000313" key="1">
    <source>
        <dbReference type="EnsemblMetazoa" id="CLYHEMP009554.1"/>
    </source>
</evidence>
<accession>A0A7M5VDS7</accession>
<dbReference type="SUPFAM" id="SSF52540">
    <property type="entry name" value="P-loop containing nucleoside triphosphate hydrolases"/>
    <property type="match status" value="1"/>
</dbReference>
<dbReference type="GeneID" id="136819109"/>
<reference evidence="1" key="1">
    <citation type="submission" date="2021-01" db="UniProtKB">
        <authorList>
            <consortium name="EnsemblMetazoa"/>
        </authorList>
    </citation>
    <scope>IDENTIFICATION</scope>
</reference>
<sequence length="775" mass="89570">MAGIAHRISLLQPKPIDPNKCTKGRSLYGQILGNVQTISKHQDKQYHLGNNQSFESPIQAAEYLLRREYGDTSLFHHDKHQSVFIPPVFSSSQFNDKESTTNILDYDVRKDLTRLADNLNQSSPDYWLTNELHLFVQSQKSGHFIDKNLFDQWILNLKMMYLVAKELQSGDFKLPSILADRTAFVQGCLEVLTARSLENADSTSTAESDLRTVLTDFTSQKSEKFLKRDVLSLIRESPPQDPNLNWIFGLELATIGERLEHWFFGQLLLLKDDILKDTVVLSSVNFMTNVRNKKHRELDSLIISWSRKLIISVEMKLSLKDEKVFDQLDQNHQIFEERLGDRFQPGWTFYPLVVVEHTDSFSTDNLHFMTSETEVKSRLENIFRLFPVIPLAENSTPIEDVKQLLQVIIFAVHVSKKQQVAPITNSNWVEYIRNAIDNVSTSKNIIFYSNQQMNLLNNPHSNKLIILGAWGTGKTIMLKQKAIQLDQSAEFQGKILYILGNWLYGVIPPTMLYHRTNFELKDYQRINIIEINEADENICQEIVQYITDNDIKAVFMDEFFMLREGATIVENIMNMVEVCWIIPCPISANKNNFKEWENDFKTLTLQKNFRNSQEITKMVKSFAEEVKFGYMTGLPSSLPNFPCGKTPLNVDSFQEAMTEARKLTKQGILVIMHNITRDVREILNTSNETWKIYTYQQNDFLDPEDPNPYQFLLDGNVLFADSQKLNGFEWQTVILVGTWVNRMKITHHGCNYMMRCTTNLIIVGDHNNAPHFIVG</sequence>
<dbReference type="InterPro" id="IPR027417">
    <property type="entry name" value="P-loop_NTPase"/>
</dbReference>
<organism evidence="1 2">
    <name type="scientific">Clytia hemisphaerica</name>
    <dbReference type="NCBI Taxonomy" id="252671"/>
    <lineage>
        <taxon>Eukaryota</taxon>
        <taxon>Metazoa</taxon>
        <taxon>Cnidaria</taxon>
        <taxon>Hydrozoa</taxon>
        <taxon>Hydroidolina</taxon>
        <taxon>Leptothecata</taxon>
        <taxon>Obeliida</taxon>
        <taxon>Clytiidae</taxon>
        <taxon>Clytia</taxon>
    </lineage>
</organism>
<evidence type="ECO:0000313" key="2">
    <source>
        <dbReference type="Proteomes" id="UP000594262"/>
    </source>
</evidence>
<dbReference type="EnsemblMetazoa" id="CLYHEMT009554.1">
    <property type="protein sequence ID" value="CLYHEMP009554.1"/>
    <property type="gene ID" value="CLYHEMG009554"/>
</dbReference>
<protein>
    <submittedName>
        <fullName evidence="1">Uncharacterized protein</fullName>
    </submittedName>
</protein>
<keyword evidence="2" id="KW-1185">Reference proteome</keyword>
<name>A0A7M5VDS7_9CNID</name>
<proteinExistence type="predicted"/>
<dbReference type="RefSeq" id="XP_066931381.1">
    <property type="nucleotide sequence ID" value="XM_067075280.1"/>
</dbReference>
<dbReference type="AlphaFoldDB" id="A0A7M5VDS7"/>